<dbReference type="RefSeq" id="WP_012663262.1">
    <property type="nucleotide sequence ID" value="NC_012108.1"/>
</dbReference>
<feature type="region of interest" description="Disordered" evidence="8">
    <location>
        <begin position="38"/>
        <end position="58"/>
    </location>
</feature>
<accession>C0QKF1</accession>
<dbReference type="AlphaFoldDB" id="C0QKF1"/>
<dbReference type="InterPro" id="IPR050398">
    <property type="entry name" value="HssS/ArlS-like"/>
</dbReference>
<protein>
    <recommendedName>
        <fullName evidence="3">histidine kinase</fullName>
        <ecNumber evidence="3">2.7.13.3</ecNumber>
    </recommendedName>
</protein>
<evidence type="ECO:0000256" key="3">
    <source>
        <dbReference type="ARBA" id="ARBA00012438"/>
    </source>
</evidence>
<dbReference type="PROSITE" id="PS50885">
    <property type="entry name" value="HAMP"/>
    <property type="match status" value="1"/>
</dbReference>
<feature type="transmembrane region" description="Helical" evidence="9">
    <location>
        <begin position="268"/>
        <end position="291"/>
    </location>
</feature>
<evidence type="ECO:0000256" key="7">
    <source>
        <dbReference type="ARBA" id="ARBA00023136"/>
    </source>
</evidence>
<proteinExistence type="predicted"/>
<comment type="subcellular location">
    <subcellularLocation>
        <location evidence="2">Membrane</location>
        <topology evidence="2">Multi-pass membrane protein</topology>
    </subcellularLocation>
</comment>
<evidence type="ECO:0000256" key="9">
    <source>
        <dbReference type="SAM" id="Phobius"/>
    </source>
</evidence>
<keyword evidence="12" id="KW-1185">Reference proteome</keyword>
<dbReference type="EMBL" id="CP001087">
    <property type="protein sequence ID" value="ACN14022.1"/>
    <property type="molecule type" value="Genomic_DNA"/>
</dbReference>
<keyword evidence="6 11" id="KW-0418">Kinase</keyword>
<dbReference type="STRING" id="177437.HRM2_09090"/>
<name>C0QKF1_DESAH</name>
<dbReference type="Gene3D" id="6.10.340.10">
    <property type="match status" value="1"/>
</dbReference>
<organism evidence="11 12">
    <name type="scientific">Desulforapulum autotrophicum (strain ATCC 43914 / DSM 3382 / VKM B-1955 / HRM2)</name>
    <name type="common">Desulfobacterium autotrophicum</name>
    <dbReference type="NCBI Taxonomy" id="177437"/>
    <lineage>
        <taxon>Bacteria</taxon>
        <taxon>Pseudomonadati</taxon>
        <taxon>Thermodesulfobacteriota</taxon>
        <taxon>Desulfobacteria</taxon>
        <taxon>Desulfobacterales</taxon>
        <taxon>Desulfobacteraceae</taxon>
        <taxon>Desulforapulum</taxon>
    </lineage>
</organism>
<dbReference type="PANTHER" id="PTHR45528">
    <property type="entry name" value="SENSOR HISTIDINE KINASE CPXA"/>
    <property type="match status" value="1"/>
</dbReference>
<dbReference type="KEGG" id="dat:HRM2_09090"/>
<keyword evidence="4" id="KW-0597">Phosphoprotein</keyword>
<dbReference type="SMART" id="SM00304">
    <property type="entry name" value="HAMP"/>
    <property type="match status" value="1"/>
</dbReference>
<keyword evidence="9" id="KW-0812">Transmembrane</keyword>
<keyword evidence="5" id="KW-0808">Transferase</keyword>
<dbReference type="InterPro" id="IPR003660">
    <property type="entry name" value="HAMP_dom"/>
</dbReference>
<evidence type="ECO:0000256" key="8">
    <source>
        <dbReference type="SAM" id="MobiDB-lite"/>
    </source>
</evidence>
<evidence type="ECO:0000313" key="11">
    <source>
        <dbReference type="EMBL" id="ACN14022.1"/>
    </source>
</evidence>
<feature type="region of interest" description="Disordered" evidence="8">
    <location>
        <begin position="70"/>
        <end position="90"/>
    </location>
</feature>
<dbReference type="GO" id="GO:0000155">
    <property type="term" value="F:phosphorelay sensor kinase activity"/>
    <property type="evidence" value="ECO:0007669"/>
    <property type="project" value="TreeGrafter"/>
</dbReference>
<keyword evidence="7 9" id="KW-0472">Membrane</keyword>
<gene>
    <name evidence="11" type="ordered locus">HRM2_09090</name>
</gene>
<dbReference type="EC" id="2.7.13.3" evidence="3"/>
<evidence type="ECO:0000256" key="1">
    <source>
        <dbReference type="ARBA" id="ARBA00000085"/>
    </source>
</evidence>
<evidence type="ECO:0000313" key="12">
    <source>
        <dbReference type="Proteomes" id="UP000000442"/>
    </source>
</evidence>
<dbReference type="CDD" id="cd06225">
    <property type="entry name" value="HAMP"/>
    <property type="match status" value="1"/>
</dbReference>
<sequence>MIIQCEGCKKRLKIDDSKFVEDQLRCICPNCKRVIEVQKPKKSPQSPEPSTPFAGNKVASEDFRAMDPTIRIPDNSLDEDQNVKPDSVKRNQNPAGLTIGKKLLFLFVSFMLTAGGILTLVYINVVSSLVYEQINLRTYSISQSFSGAIQQPLLIKNYLLVNQTAASTVSLPGVAYVSVLNKRGIVIAGVLSDNELFDAKFRERVQGKGFPVEISSRNRIPIGLKKSTLDFSVGGQKIHDVAVMIGDTGGEAHIGMFTTDTQKAVKQYLIPFFAFFIAIVLIGSFCFYLVARTISTPIKALTQVAEKISRREMDLPIEINSGGEIGELAKSLERMRFSIKTAMDELRSK</sequence>
<feature type="domain" description="HAMP" evidence="10">
    <location>
        <begin position="292"/>
        <end position="344"/>
    </location>
</feature>
<dbReference type="HOGENOM" id="CLU_793941_0_0_7"/>
<dbReference type="SUPFAM" id="SSF158472">
    <property type="entry name" value="HAMP domain-like"/>
    <property type="match status" value="1"/>
</dbReference>
<evidence type="ECO:0000256" key="6">
    <source>
        <dbReference type="ARBA" id="ARBA00022777"/>
    </source>
</evidence>
<evidence type="ECO:0000256" key="4">
    <source>
        <dbReference type="ARBA" id="ARBA00022553"/>
    </source>
</evidence>
<comment type="catalytic activity">
    <reaction evidence="1">
        <text>ATP + protein L-histidine = ADP + protein N-phospho-L-histidine.</text>
        <dbReference type="EC" id="2.7.13.3"/>
    </reaction>
</comment>
<dbReference type="eggNOG" id="COG2770">
    <property type="taxonomic scope" value="Bacteria"/>
</dbReference>
<evidence type="ECO:0000256" key="5">
    <source>
        <dbReference type="ARBA" id="ARBA00022679"/>
    </source>
</evidence>
<reference evidence="11 12" key="1">
    <citation type="journal article" date="2009" name="Environ. Microbiol.">
        <title>Genome sequence of Desulfobacterium autotrophicum HRM2, a marine sulfate reducer oxidizing organic carbon completely to carbon dioxide.</title>
        <authorList>
            <person name="Strittmatter A.W."/>
            <person name="Liesegang H."/>
            <person name="Rabus R."/>
            <person name="Decker I."/>
            <person name="Amann J."/>
            <person name="Andres S."/>
            <person name="Henne A."/>
            <person name="Fricke W.F."/>
            <person name="Martinez-Arias R."/>
            <person name="Bartels D."/>
            <person name="Goesmann A."/>
            <person name="Krause L."/>
            <person name="Puehler A."/>
            <person name="Klenk H.P."/>
            <person name="Richter M."/>
            <person name="Schuler M."/>
            <person name="Gloeckner F.O."/>
            <person name="Meyerdierks A."/>
            <person name="Gottschalk G."/>
            <person name="Amann R."/>
        </authorList>
    </citation>
    <scope>NUCLEOTIDE SEQUENCE [LARGE SCALE GENOMIC DNA]</scope>
    <source>
        <strain evidence="12">ATCC 43914 / DSM 3382 / HRM2</strain>
    </source>
</reference>
<evidence type="ECO:0000259" key="10">
    <source>
        <dbReference type="PROSITE" id="PS50885"/>
    </source>
</evidence>
<dbReference type="GO" id="GO:0005886">
    <property type="term" value="C:plasma membrane"/>
    <property type="evidence" value="ECO:0007669"/>
    <property type="project" value="TreeGrafter"/>
</dbReference>
<dbReference type="Proteomes" id="UP000000442">
    <property type="component" value="Chromosome"/>
</dbReference>
<feature type="transmembrane region" description="Helical" evidence="9">
    <location>
        <begin position="103"/>
        <end position="123"/>
    </location>
</feature>
<dbReference type="Pfam" id="PF00672">
    <property type="entry name" value="HAMP"/>
    <property type="match status" value="1"/>
</dbReference>
<dbReference type="OrthoDB" id="9791237at2"/>
<evidence type="ECO:0000256" key="2">
    <source>
        <dbReference type="ARBA" id="ARBA00004141"/>
    </source>
</evidence>
<keyword evidence="9" id="KW-1133">Transmembrane helix</keyword>
<dbReference type="PANTHER" id="PTHR45528:SF10">
    <property type="entry name" value="METHYL-ACCEPTING CHEMOTAXIS PROTEIN"/>
    <property type="match status" value="1"/>
</dbReference>